<keyword evidence="1" id="KW-0812">Transmembrane</keyword>
<feature type="transmembrane region" description="Helical" evidence="1">
    <location>
        <begin position="12"/>
        <end position="33"/>
    </location>
</feature>
<organism evidence="2 3">
    <name type="scientific">Methanobacterium spitsbergense</name>
    <dbReference type="NCBI Taxonomy" id="2874285"/>
    <lineage>
        <taxon>Archaea</taxon>
        <taxon>Methanobacteriati</taxon>
        <taxon>Methanobacteriota</taxon>
        <taxon>Methanomada group</taxon>
        <taxon>Methanobacteria</taxon>
        <taxon>Methanobacteriales</taxon>
        <taxon>Methanobacteriaceae</taxon>
        <taxon>Methanobacterium</taxon>
    </lineage>
</organism>
<sequence>MGFLSRDSRGFALSLDLLLAIIPLTLILGFVTADMDNLMYQMEDTVFRGSMDRSAFDTLNTLLETSGEPTNWEVTGNANVTGLAIYDTKNGPQEGTLSTGKLAALSQDNVQTLVGGYNYYFKVTRIDNNQIIKSLGNNSYTSANDVVRVERVAIYTESLVVSSAKDLRRFTGTPITYTSPPNPFPTDQFYLATFDYYVLIVNQGYNSADVNINGNDVVDQHDFRGQATRFVNITKKIDPSALKDGATLQDNIITVRGNSNPGDTLDIYIIQVPKGTAPENINVDTIIPKKVRAELFVWNRGA</sequence>
<evidence type="ECO:0000256" key="1">
    <source>
        <dbReference type="SAM" id="Phobius"/>
    </source>
</evidence>
<comment type="caution">
    <text evidence="2">The sequence shown here is derived from an EMBL/GenBank/DDBJ whole genome shotgun (WGS) entry which is preliminary data.</text>
</comment>
<dbReference type="Proteomes" id="UP000825933">
    <property type="component" value="Unassembled WGS sequence"/>
</dbReference>
<evidence type="ECO:0000313" key="3">
    <source>
        <dbReference type="Proteomes" id="UP000825933"/>
    </source>
</evidence>
<keyword evidence="1" id="KW-0472">Membrane</keyword>
<gene>
    <name evidence="2" type="ORF">K8N75_05025</name>
</gene>
<dbReference type="EMBL" id="JAIOUQ010000004">
    <property type="protein sequence ID" value="MBZ2165399.1"/>
    <property type="molecule type" value="Genomic_DNA"/>
</dbReference>
<reference evidence="3" key="1">
    <citation type="journal article" date="2022" name="Microbiol. Resour. Announc.">
        <title>Draft Genome Sequence of a Methanogenic Archaeon from West Spitsbergen Permafrost.</title>
        <authorList>
            <person name="Trubitsyn V."/>
            <person name="Rivkina E."/>
            <person name="Shcherbakova V."/>
        </authorList>
    </citation>
    <scope>NUCLEOTIDE SEQUENCE [LARGE SCALE GENOMIC DNA]</scope>
    <source>
        <strain evidence="3">VT</strain>
    </source>
</reference>
<accession>A0A8T5UXH9</accession>
<keyword evidence="3" id="KW-1185">Reference proteome</keyword>
<dbReference type="RefSeq" id="WP_223791028.1">
    <property type="nucleotide sequence ID" value="NZ_JAIOUQ010000004.1"/>
</dbReference>
<name>A0A8T5UXH9_9EURY</name>
<proteinExistence type="predicted"/>
<evidence type="ECO:0000313" key="2">
    <source>
        <dbReference type="EMBL" id="MBZ2165399.1"/>
    </source>
</evidence>
<dbReference type="AlphaFoldDB" id="A0A8T5UXH9"/>
<keyword evidence="1" id="KW-1133">Transmembrane helix</keyword>
<protein>
    <submittedName>
        <fullName evidence="2">Uncharacterized protein</fullName>
    </submittedName>
</protein>